<name>A0ABW5SBQ7_9FLAO</name>
<organism evidence="16 17">
    <name type="scientific">Mesonia sediminis</name>
    <dbReference type="NCBI Taxonomy" id="1703946"/>
    <lineage>
        <taxon>Bacteria</taxon>
        <taxon>Pseudomonadati</taxon>
        <taxon>Bacteroidota</taxon>
        <taxon>Flavobacteriia</taxon>
        <taxon>Flavobacteriales</taxon>
        <taxon>Flavobacteriaceae</taxon>
        <taxon>Mesonia</taxon>
    </lineage>
</organism>
<keyword evidence="6 15" id="KW-0812">Transmembrane</keyword>
<evidence type="ECO:0000256" key="13">
    <source>
        <dbReference type="ARBA" id="ARBA00023209"/>
    </source>
</evidence>
<keyword evidence="7" id="KW-0547">Nucleotide-binding</keyword>
<dbReference type="Pfam" id="PF01219">
    <property type="entry name" value="DAGK_prokar"/>
    <property type="match status" value="1"/>
</dbReference>
<dbReference type="EMBL" id="JBHULZ010000023">
    <property type="protein sequence ID" value="MFD2697029.1"/>
    <property type="molecule type" value="Genomic_DNA"/>
</dbReference>
<accession>A0ABW5SBQ7</accession>
<evidence type="ECO:0000256" key="15">
    <source>
        <dbReference type="SAM" id="Phobius"/>
    </source>
</evidence>
<evidence type="ECO:0000256" key="4">
    <source>
        <dbReference type="ARBA" id="ARBA00022516"/>
    </source>
</evidence>
<keyword evidence="14" id="KW-1208">Phospholipid metabolism</keyword>
<dbReference type="Gene3D" id="1.10.287.3610">
    <property type="match status" value="1"/>
</dbReference>
<evidence type="ECO:0000256" key="12">
    <source>
        <dbReference type="ARBA" id="ARBA00023136"/>
    </source>
</evidence>
<keyword evidence="3" id="KW-1003">Cell membrane</keyword>
<comment type="caution">
    <text evidence="16">The sequence shown here is derived from an EMBL/GenBank/DDBJ whole genome shotgun (WGS) entry which is preliminary data.</text>
</comment>
<evidence type="ECO:0000256" key="5">
    <source>
        <dbReference type="ARBA" id="ARBA00022679"/>
    </source>
</evidence>
<evidence type="ECO:0000256" key="14">
    <source>
        <dbReference type="ARBA" id="ARBA00023264"/>
    </source>
</evidence>
<feature type="transmembrane region" description="Helical" evidence="15">
    <location>
        <begin position="29"/>
        <end position="47"/>
    </location>
</feature>
<keyword evidence="5" id="KW-0808">Transferase</keyword>
<evidence type="ECO:0000256" key="11">
    <source>
        <dbReference type="ARBA" id="ARBA00023098"/>
    </source>
</evidence>
<dbReference type="Proteomes" id="UP001597357">
    <property type="component" value="Unassembled WGS sequence"/>
</dbReference>
<evidence type="ECO:0000313" key="17">
    <source>
        <dbReference type="Proteomes" id="UP001597357"/>
    </source>
</evidence>
<evidence type="ECO:0000256" key="9">
    <source>
        <dbReference type="ARBA" id="ARBA00022840"/>
    </source>
</evidence>
<dbReference type="GO" id="GO:0016301">
    <property type="term" value="F:kinase activity"/>
    <property type="evidence" value="ECO:0007669"/>
    <property type="project" value="UniProtKB-KW"/>
</dbReference>
<feature type="transmembrane region" description="Helical" evidence="15">
    <location>
        <begin position="94"/>
        <end position="117"/>
    </location>
</feature>
<dbReference type="PANTHER" id="PTHR34299">
    <property type="entry name" value="DIACYLGLYCEROL KINASE"/>
    <property type="match status" value="1"/>
</dbReference>
<evidence type="ECO:0000256" key="2">
    <source>
        <dbReference type="ARBA" id="ARBA00005967"/>
    </source>
</evidence>
<evidence type="ECO:0000256" key="7">
    <source>
        <dbReference type="ARBA" id="ARBA00022741"/>
    </source>
</evidence>
<keyword evidence="12 15" id="KW-0472">Membrane</keyword>
<gene>
    <name evidence="16" type="ORF">ACFSQ0_03420</name>
</gene>
<dbReference type="InterPro" id="IPR033717">
    <property type="entry name" value="UDPK"/>
</dbReference>
<evidence type="ECO:0000256" key="6">
    <source>
        <dbReference type="ARBA" id="ARBA00022692"/>
    </source>
</evidence>
<evidence type="ECO:0000256" key="3">
    <source>
        <dbReference type="ARBA" id="ARBA00022475"/>
    </source>
</evidence>
<protein>
    <submittedName>
        <fullName evidence="16">Diacylglycerol kinase</fullName>
    </submittedName>
</protein>
<comment type="subcellular location">
    <subcellularLocation>
        <location evidence="1">Cell membrane</location>
        <topology evidence="1">Multi-pass membrane protein</topology>
    </subcellularLocation>
</comment>
<keyword evidence="17" id="KW-1185">Reference proteome</keyword>
<sequence>MKKFIRGRLKGGLYAIKGAYLLLRYEHSIQAQFFIGVCVCLLGWFVGISRTEWMMQLLAIGLVMGLEGANSAIEEIADFIHPDFHENIGKIKDLAAGAVFIGACVAVVIGLLIYWPYINF</sequence>
<keyword evidence="9" id="KW-0067">ATP-binding</keyword>
<dbReference type="RefSeq" id="WP_379044136.1">
    <property type="nucleotide sequence ID" value="NZ_JBHULZ010000023.1"/>
</dbReference>
<evidence type="ECO:0000256" key="10">
    <source>
        <dbReference type="ARBA" id="ARBA00022989"/>
    </source>
</evidence>
<dbReference type="InterPro" id="IPR000829">
    <property type="entry name" value="DAGK"/>
</dbReference>
<proteinExistence type="inferred from homology"/>
<keyword evidence="4" id="KW-0444">Lipid biosynthesis</keyword>
<dbReference type="InterPro" id="IPR036945">
    <property type="entry name" value="DAGK_sf"/>
</dbReference>
<keyword evidence="11" id="KW-0443">Lipid metabolism</keyword>
<evidence type="ECO:0000256" key="1">
    <source>
        <dbReference type="ARBA" id="ARBA00004651"/>
    </source>
</evidence>
<comment type="similarity">
    <text evidence="2">Belongs to the bacterial diacylglycerol kinase family.</text>
</comment>
<keyword evidence="13" id="KW-0594">Phospholipid biosynthesis</keyword>
<dbReference type="PANTHER" id="PTHR34299:SF1">
    <property type="entry name" value="DIACYLGLYCEROL KINASE"/>
    <property type="match status" value="1"/>
</dbReference>
<evidence type="ECO:0000256" key="8">
    <source>
        <dbReference type="ARBA" id="ARBA00022777"/>
    </source>
</evidence>
<evidence type="ECO:0000313" key="16">
    <source>
        <dbReference type="EMBL" id="MFD2697029.1"/>
    </source>
</evidence>
<keyword evidence="10 15" id="KW-1133">Transmembrane helix</keyword>
<keyword evidence="8 16" id="KW-0418">Kinase</keyword>
<reference evidence="17" key="1">
    <citation type="journal article" date="2019" name="Int. J. Syst. Evol. Microbiol.">
        <title>The Global Catalogue of Microorganisms (GCM) 10K type strain sequencing project: providing services to taxonomists for standard genome sequencing and annotation.</title>
        <authorList>
            <consortium name="The Broad Institute Genomics Platform"/>
            <consortium name="The Broad Institute Genome Sequencing Center for Infectious Disease"/>
            <person name="Wu L."/>
            <person name="Ma J."/>
        </authorList>
    </citation>
    <scope>NUCLEOTIDE SEQUENCE [LARGE SCALE GENOMIC DNA]</scope>
    <source>
        <strain evidence="17">KCTC 42255</strain>
    </source>
</reference>
<dbReference type="CDD" id="cd14265">
    <property type="entry name" value="UDPK_IM_like"/>
    <property type="match status" value="1"/>
</dbReference>